<evidence type="ECO:0000256" key="2">
    <source>
        <dbReference type="ARBA" id="ARBA00004167"/>
    </source>
</evidence>
<evidence type="ECO:0000259" key="17">
    <source>
        <dbReference type="PROSITE" id="PS50089"/>
    </source>
</evidence>
<accession>A0AAD9QBV3</accession>
<evidence type="ECO:0000256" key="13">
    <source>
        <dbReference type="ARBA" id="ARBA00023136"/>
    </source>
</evidence>
<dbReference type="GO" id="GO:0031090">
    <property type="term" value="C:organelle membrane"/>
    <property type="evidence" value="ECO:0007669"/>
    <property type="project" value="UniProtKB-ARBA"/>
</dbReference>
<dbReference type="GO" id="GO:0016567">
    <property type="term" value="P:protein ubiquitination"/>
    <property type="evidence" value="ECO:0007669"/>
    <property type="project" value="InterPro"/>
</dbReference>
<dbReference type="PROSITE" id="PS51873">
    <property type="entry name" value="TRIAD"/>
    <property type="match status" value="1"/>
</dbReference>
<dbReference type="InterPro" id="IPR002867">
    <property type="entry name" value="IBR_dom"/>
</dbReference>
<dbReference type="InterPro" id="IPR001841">
    <property type="entry name" value="Znf_RING"/>
</dbReference>
<evidence type="ECO:0000256" key="15">
    <source>
        <dbReference type="PROSITE-ProRule" id="PRU00175"/>
    </source>
</evidence>
<proteinExistence type="inferred from homology"/>
<evidence type="ECO:0000256" key="8">
    <source>
        <dbReference type="ARBA" id="ARBA00022737"/>
    </source>
</evidence>
<dbReference type="PANTHER" id="PTHR11685">
    <property type="entry name" value="RBR FAMILY RING FINGER AND IBR DOMAIN-CONTAINING"/>
    <property type="match status" value="1"/>
</dbReference>
<evidence type="ECO:0000256" key="4">
    <source>
        <dbReference type="ARBA" id="ARBA00012251"/>
    </source>
</evidence>
<dbReference type="Gene3D" id="1.20.120.1750">
    <property type="match status" value="1"/>
</dbReference>
<dbReference type="Proteomes" id="UP001249851">
    <property type="component" value="Unassembled WGS sequence"/>
</dbReference>
<evidence type="ECO:0000256" key="9">
    <source>
        <dbReference type="ARBA" id="ARBA00022771"/>
    </source>
</evidence>
<keyword evidence="10" id="KW-0833">Ubl conjugation pathway</keyword>
<dbReference type="InterPro" id="IPR031127">
    <property type="entry name" value="E3_UB_ligase_RBR"/>
</dbReference>
<name>A0AAD9QBV3_ACRCE</name>
<keyword evidence="6 16" id="KW-0812">Transmembrane</keyword>
<keyword evidence="8" id="KW-0677">Repeat</keyword>
<dbReference type="EMBL" id="JARQWQ010000045">
    <property type="protein sequence ID" value="KAK2558360.1"/>
    <property type="molecule type" value="Genomic_DNA"/>
</dbReference>
<dbReference type="SUPFAM" id="SSF57850">
    <property type="entry name" value="RING/U-box"/>
    <property type="match status" value="3"/>
</dbReference>
<comment type="catalytic activity">
    <reaction evidence="1">
        <text>[E2 ubiquitin-conjugating enzyme]-S-ubiquitinyl-L-cysteine + [acceptor protein]-L-lysine = [E2 ubiquitin-conjugating enzyme]-L-cysteine + [acceptor protein]-N(6)-ubiquitinyl-L-lysine.</text>
        <dbReference type="EC" id="2.3.2.31"/>
    </reaction>
</comment>
<gene>
    <name evidence="19" type="ORF">P5673_019506</name>
</gene>
<comment type="caution">
    <text evidence="19">The sequence shown here is derived from an EMBL/GenBank/DDBJ whole genome shotgun (WGS) entry which is preliminary data.</text>
</comment>
<dbReference type="FunFam" id="3.30.40.10:FF:000051">
    <property type="entry name" value="RBR-type E3 ubiquitin transferase"/>
    <property type="match status" value="1"/>
</dbReference>
<keyword evidence="5" id="KW-0808">Transferase</keyword>
<sequence length="302" mass="33652">MLPAVFTTAMPERGSVIRNCKAAGSRSSRPCKPKSDLETFYCKICLCEYSAKKGQMLETCACKFCKECLQQYLLHSINNGSVLKIPCPDALCPNSGQLLKKEVALLVNDKLFQKYIALRKKKEIAVDKTKAFCPIAGCDGICSGVPGTEQPACGYSFCFDCKESWHMNMTCEEYRATISDSSSGVRFVDILRENGEAGDIKECPLCQVLILREAGCAQMMCGHCKHIFCWHCLRSLDSDIMLRHYDKGPCRNKLGHSRASLFFHRTQVIAGFAFFGLMVLVASPFLLLVSPCLLLSKCMFHK</sequence>
<dbReference type="PROSITE" id="PS50089">
    <property type="entry name" value="ZF_RING_2"/>
    <property type="match status" value="1"/>
</dbReference>
<evidence type="ECO:0000259" key="18">
    <source>
        <dbReference type="PROSITE" id="PS51873"/>
    </source>
</evidence>
<evidence type="ECO:0000313" key="19">
    <source>
        <dbReference type="EMBL" id="KAK2558360.1"/>
    </source>
</evidence>
<evidence type="ECO:0000256" key="6">
    <source>
        <dbReference type="ARBA" id="ARBA00022692"/>
    </source>
</evidence>
<dbReference type="Gene3D" id="3.30.40.10">
    <property type="entry name" value="Zinc/RING finger domain, C3HC4 (zinc finger)"/>
    <property type="match status" value="1"/>
</dbReference>
<organism evidence="19 20">
    <name type="scientific">Acropora cervicornis</name>
    <name type="common">Staghorn coral</name>
    <dbReference type="NCBI Taxonomy" id="6130"/>
    <lineage>
        <taxon>Eukaryota</taxon>
        <taxon>Metazoa</taxon>
        <taxon>Cnidaria</taxon>
        <taxon>Anthozoa</taxon>
        <taxon>Hexacorallia</taxon>
        <taxon>Scleractinia</taxon>
        <taxon>Astrocoeniina</taxon>
        <taxon>Acroporidae</taxon>
        <taxon>Acropora</taxon>
    </lineage>
</organism>
<keyword evidence="20" id="KW-1185">Reference proteome</keyword>
<keyword evidence="13 16" id="KW-0472">Membrane</keyword>
<dbReference type="GO" id="GO:0005737">
    <property type="term" value="C:cytoplasm"/>
    <property type="evidence" value="ECO:0007669"/>
    <property type="project" value="UniProtKB-ARBA"/>
</dbReference>
<keyword evidence="9 15" id="KW-0863">Zinc-finger</keyword>
<keyword evidence="12 16" id="KW-1133">Transmembrane helix</keyword>
<dbReference type="InterPro" id="IPR017907">
    <property type="entry name" value="Znf_RING_CS"/>
</dbReference>
<dbReference type="GO" id="GO:0008270">
    <property type="term" value="F:zinc ion binding"/>
    <property type="evidence" value="ECO:0007669"/>
    <property type="project" value="UniProtKB-KW"/>
</dbReference>
<feature type="transmembrane region" description="Helical" evidence="16">
    <location>
        <begin position="268"/>
        <end position="295"/>
    </location>
</feature>
<evidence type="ECO:0000256" key="11">
    <source>
        <dbReference type="ARBA" id="ARBA00022833"/>
    </source>
</evidence>
<reference evidence="19" key="1">
    <citation type="journal article" date="2023" name="G3 (Bethesda)">
        <title>Whole genome assembly and annotation of the endangered Caribbean coral Acropora cervicornis.</title>
        <authorList>
            <person name="Selwyn J.D."/>
            <person name="Vollmer S.V."/>
        </authorList>
    </citation>
    <scope>NUCLEOTIDE SEQUENCE</scope>
    <source>
        <strain evidence="19">K2</strain>
    </source>
</reference>
<evidence type="ECO:0000256" key="16">
    <source>
        <dbReference type="SAM" id="Phobius"/>
    </source>
</evidence>
<protein>
    <recommendedName>
        <fullName evidence="4">RBR-type E3 ubiquitin transferase</fullName>
        <ecNumber evidence="4">2.3.2.31</ecNumber>
    </recommendedName>
</protein>
<evidence type="ECO:0000256" key="5">
    <source>
        <dbReference type="ARBA" id="ARBA00022679"/>
    </source>
</evidence>
<evidence type="ECO:0000256" key="14">
    <source>
        <dbReference type="ARBA" id="ARBA00038342"/>
    </source>
</evidence>
<dbReference type="AlphaFoldDB" id="A0AAD9QBV3"/>
<evidence type="ECO:0000256" key="3">
    <source>
        <dbReference type="ARBA" id="ARBA00004906"/>
    </source>
</evidence>
<dbReference type="EC" id="2.3.2.31" evidence="4"/>
<evidence type="ECO:0000256" key="10">
    <source>
        <dbReference type="ARBA" id="ARBA00022786"/>
    </source>
</evidence>
<keyword evidence="11" id="KW-0862">Zinc</keyword>
<comment type="subcellular location">
    <subcellularLocation>
        <location evidence="2">Membrane</location>
        <topology evidence="2">Single-pass membrane protein</topology>
    </subcellularLocation>
</comment>
<keyword evidence="7" id="KW-0479">Metal-binding</keyword>
<reference evidence="19" key="2">
    <citation type="journal article" date="2023" name="Science">
        <title>Genomic signatures of disease resistance in endangered staghorn corals.</title>
        <authorList>
            <person name="Vollmer S.V."/>
            <person name="Selwyn J.D."/>
            <person name="Despard B.A."/>
            <person name="Roesel C.L."/>
        </authorList>
    </citation>
    <scope>NUCLEOTIDE SEQUENCE</scope>
    <source>
        <strain evidence="19">K2</strain>
    </source>
</reference>
<feature type="domain" description="RING-type" evidence="18">
    <location>
        <begin position="38"/>
        <end position="254"/>
    </location>
</feature>
<feature type="domain" description="RING-type" evidence="17">
    <location>
        <begin position="42"/>
        <end position="88"/>
    </location>
</feature>
<evidence type="ECO:0000313" key="20">
    <source>
        <dbReference type="Proteomes" id="UP001249851"/>
    </source>
</evidence>
<dbReference type="GO" id="GO:0061630">
    <property type="term" value="F:ubiquitin protein ligase activity"/>
    <property type="evidence" value="ECO:0007669"/>
    <property type="project" value="UniProtKB-EC"/>
</dbReference>
<dbReference type="Pfam" id="PF22191">
    <property type="entry name" value="IBR_1"/>
    <property type="match status" value="1"/>
</dbReference>
<dbReference type="InterPro" id="IPR044066">
    <property type="entry name" value="TRIAD_supradom"/>
</dbReference>
<comment type="similarity">
    <text evidence="14">Belongs to the RBR family. RNF144 subfamily.</text>
</comment>
<dbReference type="InterPro" id="IPR013083">
    <property type="entry name" value="Znf_RING/FYVE/PHD"/>
</dbReference>
<evidence type="ECO:0000256" key="7">
    <source>
        <dbReference type="ARBA" id="ARBA00022723"/>
    </source>
</evidence>
<dbReference type="PROSITE" id="PS00518">
    <property type="entry name" value="ZF_RING_1"/>
    <property type="match status" value="1"/>
</dbReference>
<dbReference type="Pfam" id="PF01485">
    <property type="entry name" value="IBR"/>
    <property type="match status" value="1"/>
</dbReference>
<evidence type="ECO:0000256" key="12">
    <source>
        <dbReference type="ARBA" id="ARBA00022989"/>
    </source>
</evidence>
<comment type="pathway">
    <text evidence="3">Protein modification; protein ubiquitination.</text>
</comment>
<evidence type="ECO:0000256" key="1">
    <source>
        <dbReference type="ARBA" id="ARBA00001798"/>
    </source>
</evidence>
<dbReference type="SMART" id="SM00647">
    <property type="entry name" value="IBR"/>
    <property type="match status" value="2"/>
</dbReference>